<name>A0AAE3UAI4_9BACT</name>
<dbReference type="Proteomes" id="UP001241110">
    <property type="component" value="Unassembled WGS sequence"/>
</dbReference>
<organism evidence="2 3">
    <name type="scientific">Xanthocytophaga flava</name>
    <dbReference type="NCBI Taxonomy" id="3048013"/>
    <lineage>
        <taxon>Bacteria</taxon>
        <taxon>Pseudomonadati</taxon>
        <taxon>Bacteroidota</taxon>
        <taxon>Cytophagia</taxon>
        <taxon>Cytophagales</taxon>
        <taxon>Rhodocytophagaceae</taxon>
        <taxon>Xanthocytophaga</taxon>
    </lineage>
</organism>
<dbReference type="AlphaFoldDB" id="A0AAE3UAI4"/>
<dbReference type="EMBL" id="JASJOS010000029">
    <property type="protein sequence ID" value="MDJ1486151.1"/>
    <property type="molecule type" value="Genomic_DNA"/>
</dbReference>
<accession>A0AAE3UAI4</accession>
<dbReference type="RefSeq" id="WP_313989533.1">
    <property type="nucleotide sequence ID" value="NZ_JASJOS010000029.1"/>
</dbReference>
<gene>
    <name evidence="1" type="ORF">QNI16_37055</name>
    <name evidence="2" type="ORF">QNI16_37120</name>
</gene>
<comment type="caution">
    <text evidence="2">The sequence shown here is derived from an EMBL/GenBank/DDBJ whole genome shotgun (WGS) entry which is preliminary data.</text>
</comment>
<evidence type="ECO:0000313" key="3">
    <source>
        <dbReference type="Proteomes" id="UP001241110"/>
    </source>
</evidence>
<dbReference type="EMBL" id="JASJOS010000029">
    <property type="protein sequence ID" value="MDJ1486164.1"/>
    <property type="molecule type" value="Genomic_DNA"/>
</dbReference>
<protein>
    <submittedName>
        <fullName evidence="2">Uncharacterized protein</fullName>
    </submittedName>
</protein>
<reference evidence="2" key="1">
    <citation type="submission" date="2023-05" db="EMBL/GenBank/DDBJ databases">
        <authorList>
            <person name="Zhang X."/>
        </authorList>
    </citation>
    <scope>NUCLEOTIDE SEQUENCE</scope>
    <source>
        <strain evidence="2">YF14B1</strain>
    </source>
</reference>
<evidence type="ECO:0000313" key="2">
    <source>
        <dbReference type="EMBL" id="MDJ1486164.1"/>
    </source>
</evidence>
<evidence type="ECO:0000313" key="1">
    <source>
        <dbReference type="EMBL" id="MDJ1486151.1"/>
    </source>
</evidence>
<sequence length="68" mass="7975">MRIRDGYDFAEMLRIYTLLGREGNNADHIRSVKRVYRLYKEEGLNLRNKPPITAETLVIGQPIIDWKG</sequence>
<proteinExistence type="predicted"/>